<dbReference type="InterPro" id="IPR003772">
    <property type="entry name" value="YceD"/>
</dbReference>
<proteinExistence type="predicted"/>
<reference evidence="1" key="1">
    <citation type="submission" date="2020-01" db="EMBL/GenBank/DDBJ databases">
        <authorList>
            <person name="Meier V. D."/>
            <person name="Meier V D."/>
        </authorList>
    </citation>
    <scope>NUCLEOTIDE SEQUENCE</scope>
    <source>
        <strain evidence="1">HLG_WM_MAG_10</strain>
    </source>
</reference>
<accession>A0A6S6TYK9</accession>
<organism evidence="1">
    <name type="scientific">uncultured Aureispira sp</name>
    <dbReference type="NCBI Taxonomy" id="1331704"/>
    <lineage>
        <taxon>Bacteria</taxon>
        <taxon>Pseudomonadati</taxon>
        <taxon>Bacteroidota</taxon>
        <taxon>Saprospiria</taxon>
        <taxon>Saprospirales</taxon>
        <taxon>Saprospiraceae</taxon>
        <taxon>Aureispira</taxon>
        <taxon>environmental samples</taxon>
    </lineage>
</organism>
<sequence>MKALKTFTINFASLADGEHLFDYQINNKFFKNFEAALVQKGNIEVKLSLVKFLDSLELNFIFQGTVVTACNICTEDFDFPVEGADQILIKLVSEIPKQEDEFDIVYMKEGISSINIAEMLYEMLMLSIPIRTVHPTNEEGKYICNPEMLKYLEINEDIEASDQEANDGDNINPIWDELKKLK</sequence>
<dbReference type="Pfam" id="PF02620">
    <property type="entry name" value="YceD"/>
    <property type="match status" value="1"/>
</dbReference>
<dbReference type="EMBL" id="CACVAQ010000282">
    <property type="protein sequence ID" value="CAA6820256.1"/>
    <property type="molecule type" value="Genomic_DNA"/>
</dbReference>
<name>A0A6S6TYK9_9BACT</name>
<evidence type="ECO:0000313" key="1">
    <source>
        <dbReference type="EMBL" id="CAA6820256.1"/>
    </source>
</evidence>
<evidence type="ECO:0008006" key="2">
    <source>
        <dbReference type="Google" id="ProtNLM"/>
    </source>
</evidence>
<gene>
    <name evidence="1" type="ORF">HELGO_WM17963</name>
</gene>
<protein>
    <recommendedName>
        <fullName evidence="2">DUF177 domain-containing protein</fullName>
    </recommendedName>
</protein>
<dbReference type="AlphaFoldDB" id="A0A6S6TYK9"/>